<dbReference type="STRING" id="153721.MYP_2779"/>
<keyword evidence="4 6" id="KW-0472">Membrane</keyword>
<gene>
    <name evidence="7" type="ORF">MYP_2779</name>
</gene>
<dbReference type="eggNOG" id="COG0845">
    <property type="taxonomic scope" value="Bacteria"/>
</dbReference>
<organism evidence="7 8">
    <name type="scientific">Sporocytophaga myxococcoides</name>
    <dbReference type="NCBI Taxonomy" id="153721"/>
    <lineage>
        <taxon>Bacteria</taxon>
        <taxon>Pseudomonadati</taxon>
        <taxon>Bacteroidota</taxon>
        <taxon>Cytophagia</taxon>
        <taxon>Cytophagales</taxon>
        <taxon>Cytophagaceae</taxon>
        <taxon>Sporocytophaga</taxon>
    </lineage>
</organism>
<evidence type="ECO:0000256" key="1">
    <source>
        <dbReference type="ARBA" id="ARBA00004167"/>
    </source>
</evidence>
<evidence type="ECO:0000256" key="4">
    <source>
        <dbReference type="ARBA" id="ARBA00023136"/>
    </source>
</evidence>
<dbReference type="OrthoDB" id="9760528at2"/>
<dbReference type="PANTHER" id="PTHR30386">
    <property type="entry name" value="MEMBRANE FUSION SUBUNIT OF EMRAB-TOLC MULTIDRUG EFFLUX PUMP"/>
    <property type="match status" value="1"/>
</dbReference>
<dbReference type="Proteomes" id="UP000030185">
    <property type="component" value="Unassembled WGS sequence"/>
</dbReference>
<dbReference type="RefSeq" id="WP_045464297.1">
    <property type="nucleotide sequence ID" value="NZ_BBLT01000005.1"/>
</dbReference>
<keyword evidence="2 6" id="KW-0812">Transmembrane</keyword>
<keyword evidence="3 6" id="KW-1133">Transmembrane helix</keyword>
<dbReference type="PANTHER" id="PTHR30386:SF26">
    <property type="entry name" value="TRANSPORT PROTEIN COMB"/>
    <property type="match status" value="1"/>
</dbReference>
<evidence type="ECO:0000256" key="5">
    <source>
        <dbReference type="SAM" id="Coils"/>
    </source>
</evidence>
<dbReference type="Gene3D" id="2.40.50.100">
    <property type="match status" value="1"/>
</dbReference>
<dbReference type="InterPro" id="IPR050739">
    <property type="entry name" value="MFP"/>
</dbReference>
<keyword evidence="5" id="KW-0175">Coiled coil</keyword>
<evidence type="ECO:0000256" key="6">
    <source>
        <dbReference type="SAM" id="Phobius"/>
    </source>
</evidence>
<sequence length="455" mass="52074">MSLSDHFIEEHKHEFKKLYSIELAKTPNLAHKLAWWSGGIFLLVIIATFLPWTQNIHSYGKLTSLNPGDRPQTINSTIAGRIEKWYVVEGQRVTKGDTIIRLSEIKEKYFDPNQLERMNEQIKSKQEALNATREKTLSLNKQIEALKSGLEYSLNKARNKLNQTRLKVQSDSMDLVAIRIENQIAKDQLERQLKLYEQGLKSLTEYEQRKLKFQESSAKLLSTENKFNASKNELANALIELSSLKAEYLDKISKAESELNSTRSYNFSAEADISKMNNEYDNLKIRASYYYITAPQDGFIVKALKEGIGETIKEGEPVTTIMPLNHNLAVELYVKPMDIPLLEIGSKVRLQFDGWPALVFSGWPDVGFGTFGGKVAVIDNIDSEGKYRILVVQDETDNDWPSQLRIGTGAYGWAMLKDVPIYYEIWRQLNGFPPDYTGELPKKNKSKMKEIEKEE</sequence>
<evidence type="ECO:0000256" key="3">
    <source>
        <dbReference type="ARBA" id="ARBA00022989"/>
    </source>
</evidence>
<reference evidence="7 8" key="1">
    <citation type="submission" date="2014-09" db="EMBL/GenBank/DDBJ databases">
        <title>Sporocytophaga myxococcoides PG-01 genome sequencing.</title>
        <authorList>
            <person name="Liu L."/>
            <person name="Gao P.J."/>
            <person name="Chen G.J."/>
            <person name="Wang L.S."/>
        </authorList>
    </citation>
    <scope>NUCLEOTIDE SEQUENCE [LARGE SCALE GENOMIC DNA]</scope>
    <source>
        <strain evidence="7 8">PG-01</strain>
    </source>
</reference>
<dbReference type="GO" id="GO:0016020">
    <property type="term" value="C:membrane"/>
    <property type="evidence" value="ECO:0007669"/>
    <property type="project" value="UniProtKB-SubCell"/>
</dbReference>
<proteinExistence type="predicted"/>
<dbReference type="AlphaFoldDB" id="A0A098LF25"/>
<accession>A0A098LF25</accession>
<feature type="coiled-coil region" evidence="5">
    <location>
        <begin position="186"/>
        <end position="286"/>
    </location>
</feature>
<keyword evidence="8" id="KW-1185">Reference proteome</keyword>
<name>A0A098LF25_9BACT</name>
<evidence type="ECO:0000313" key="8">
    <source>
        <dbReference type="Proteomes" id="UP000030185"/>
    </source>
</evidence>
<evidence type="ECO:0000256" key="2">
    <source>
        <dbReference type="ARBA" id="ARBA00022692"/>
    </source>
</evidence>
<protein>
    <submittedName>
        <fullName evidence="7">Uncharacterized protein</fullName>
    </submittedName>
</protein>
<comment type="subcellular location">
    <subcellularLocation>
        <location evidence="1">Membrane</location>
        <topology evidence="1">Single-pass membrane protein</topology>
    </subcellularLocation>
</comment>
<evidence type="ECO:0000313" key="7">
    <source>
        <dbReference type="EMBL" id="GAL85550.1"/>
    </source>
</evidence>
<comment type="caution">
    <text evidence="7">The sequence shown here is derived from an EMBL/GenBank/DDBJ whole genome shotgun (WGS) entry which is preliminary data.</text>
</comment>
<dbReference type="EMBL" id="BBLT01000005">
    <property type="protein sequence ID" value="GAL85550.1"/>
    <property type="molecule type" value="Genomic_DNA"/>
</dbReference>
<feature type="transmembrane region" description="Helical" evidence="6">
    <location>
        <begin position="33"/>
        <end position="52"/>
    </location>
</feature>